<keyword evidence="2" id="KW-1185">Reference proteome</keyword>
<dbReference type="EMBL" id="WJQU01000002">
    <property type="protein sequence ID" value="KAJ6643506.1"/>
    <property type="molecule type" value="Genomic_DNA"/>
</dbReference>
<proteinExistence type="predicted"/>
<evidence type="ECO:0000313" key="2">
    <source>
        <dbReference type="Proteomes" id="UP001151699"/>
    </source>
</evidence>
<organism evidence="1 2">
    <name type="scientific">Pseudolycoriella hygida</name>
    <dbReference type="NCBI Taxonomy" id="35572"/>
    <lineage>
        <taxon>Eukaryota</taxon>
        <taxon>Metazoa</taxon>
        <taxon>Ecdysozoa</taxon>
        <taxon>Arthropoda</taxon>
        <taxon>Hexapoda</taxon>
        <taxon>Insecta</taxon>
        <taxon>Pterygota</taxon>
        <taxon>Neoptera</taxon>
        <taxon>Endopterygota</taxon>
        <taxon>Diptera</taxon>
        <taxon>Nematocera</taxon>
        <taxon>Sciaroidea</taxon>
        <taxon>Sciaridae</taxon>
        <taxon>Pseudolycoriella</taxon>
    </lineage>
</organism>
<dbReference type="AlphaFoldDB" id="A0A9Q0N609"/>
<dbReference type="Proteomes" id="UP001151699">
    <property type="component" value="Chromosome B"/>
</dbReference>
<evidence type="ECO:0000313" key="1">
    <source>
        <dbReference type="EMBL" id="KAJ6643506.1"/>
    </source>
</evidence>
<gene>
    <name evidence="1" type="ORF">Bhyg_08468</name>
</gene>
<name>A0A9Q0N609_9DIPT</name>
<accession>A0A9Q0N609</accession>
<comment type="caution">
    <text evidence="1">The sequence shown here is derived from an EMBL/GenBank/DDBJ whole genome shotgun (WGS) entry which is preliminary data.</text>
</comment>
<sequence>MPKKFIKRPLGVMMARNRKIKDGMITVYNRLLYICKPYLSLPINQMEPKIQLLIFVGLLTLSVQGLENMRWSGMECSLENHYIRDQTSPRKTTCGDYCKNSYSTMNAIIGLCALNDRGFNECKCGMF</sequence>
<reference evidence="1" key="1">
    <citation type="submission" date="2022-07" db="EMBL/GenBank/DDBJ databases">
        <authorList>
            <person name="Trinca V."/>
            <person name="Uliana J.V.C."/>
            <person name="Torres T.T."/>
            <person name="Ward R.J."/>
            <person name="Monesi N."/>
        </authorList>
    </citation>
    <scope>NUCLEOTIDE SEQUENCE</scope>
    <source>
        <strain evidence="1">HSMRA1968</strain>
        <tissue evidence="1">Whole embryos</tissue>
    </source>
</reference>
<protein>
    <submittedName>
        <fullName evidence="1">Uncharacterized protein</fullName>
    </submittedName>
</protein>